<comment type="caution">
    <text evidence="1">The sequence shown here is derived from an EMBL/GenBank/DDBJ whole genome shotgun (WGS) entry which is preliminary data.</text>
</comment>
<proteinExistence type="predicted"/>
<sequence length="235" mass="26149">MAVVAVMYGHFPAIAKPIPMKLTMNTTRSHKGVTVRLDEVGWMLRMAFRVHKGLGSTVNNDLMTVTGGGSGSYSVTDLTPARQMIEGGGGGGGGGERLRSWCSGIVIQENEFRKIISRKVKRLWDHKTLLIFGPTLKLYQRACGINGFKLKARLEAKMEGSLSRKVISIRPMRVVRTKREGKVKEGWETTGAEWQRPRIVTDSGGRKYGLPSGRKIQLRVLMAKFQYERWVVGGT</sequence>
<protein>
    <submittedName>
        <fullName evidence="1">Uncharacterized protein</fullName>
    </submittedName>
</protein>
<dbReference type="GeneID" id="64671347"/>
<name>A0AAD4E5Z2_9AGAM</name>
<accession>A0AAD4E5Z2</accession>
<dbReference type="EMBL" id="JABBWK010000030">
    <property type="protein sequence ID" value="KAG1899896.1"/>
    <property type="molecule type" value="Genomic_DNA"/>
</dbReference>
<dbReference type="Proteomes" id="UP001195769">
    <property type="component" value="Unassembled WGS sequence"/>
</dbReference>
<organism evidence="1 2">
    <name type="scientific">Suillus fuscotomentosus</name>
    <dbReference type="NCBI Taxonomy" id="1912939"/>
    <lineage>
        <taxon>Eukaryota</taxon>
        <taxon>Fungi</taxon>
        <taxon>Dikarya</taxon>
        <taxon>Basidiomycota</taxon>
        <taxon>Agaricomycotina</taxon>
        <taxon>Agaricomycetes</taxon>
        <taxon>Agaricomycetidae</taxon>
        <taxon>Boletales</taxon>
        <taxon>Suillineae</taxon>
        <taxon>Suillaceae</taxon>
        <taxon>Suillus</taxon>
    </lineage>
</organism>
<keyword evidence="2" id="KW-1185">Reference proteome</keyword>
<dbReference type="AlphaFoldDB" id="A0AAD4E5Z2"/>
<evidence type="ECO:0000313" key="1">
    <source>
        <dbReference type="EMBL" id="KAG1899896.1"/>
    </source>
</evidence>
<gene>
    <name evidence="1" type="ORF">F5891DRAFT_980836</name>
</gene>
<reference evidence="1" key="1">
    <citation type="journal article" date="2020" name="New Phytol.">
        <title>Comparative genomics reveals dynamic genome evolution in host specialist ectomycorrhizal fungi.</title>
        <authorList>
            <person name="Lofgren L.A."/>
            <person name="Nguyen N.H."/>
            <person name="Vilgalys R."/>
            <person name="Ruytinx J."/>
            <person name="Liao H.L."/>
            <person name="Branco S."/>
            <person name="Kuo A."/>
            <person name="LaButti K."/>
            <person name="Lipzen A."/>
            <person name="Andreopoulos W."/>
            <person name="Pangilinan J."/>
            <person name="Riley R."/>
            <person name="Hundley H."/>
            <person name="Na H."/>
            <person name="Barry K."/>
            <person name="Grigoriev I.V."/>
            <person name="Stajich J.E."/>
            <person name="Kennedy P.G."/>
        </authorList>
    </citation>
    <scope>NUCLEOTIDE SEQUENCE</scope>
    <source>
        <strain evidence="1">FC203</strain>
    </source>
</reference>
<evidence type="ECO:0000313" key="2">
    <source>
        <dbReference type="Proteomes" id="UP001195769"/>
    </source>
</evidence>
<dbReference type="RefSeq" id="XP_041225472.1">
    <property type="nucleotide sequence ID" value="XM_041377049.1"/>
</dbReference>